<evidence type="ECO:0000313" key="2">
    <source>
        <dbReference type="EMBL" id="WZC49869.1"/>
    </source>
</evidence>
<dbReference type="InterPro" id="IPR046358">
    <property type="entry name" value="Flagellin_C"/>
</dbReference>
<feature type="domain" description="Flagellin C-terminal" evidence="1">
    <location>
        <begin position="257"/>
        <end position="334"/>
    </location>
</feature>
<proteinExistence type="predicted"/>
<keyword evidence="2" id="KW-0969">Cilium</keyword>
<gene>
    <name evidence="2" type="ORF">AABB29_04260</name>
</gene>
<evidence type="ECO:0000259" key="1">
    <source>
        <dbReference type="Pfam" id="PF00700"/>
    </source>
</evidence>
<protein>
    <submittedName>
        <fullName evidence="2">Flagellin</fullName>
    </submittedName>
</protein>
<sequence length="334" mass="35555">MPVLSVGDMAQQFISMRNSSTIKTELADLAESMSSGRVTDVTRTLNGDTVRLSGLVYSLSQLDGYQQAVTETTQILAGMQAVLGQVDTMRADTAEQLLLVSDESTLSQVNEAARAARDRFGEMVTVLNTQIADRALMSGTSVDSQSLANPEDMLADMQTAIGGATDFATIEAAIDTWFDDPAGGFATMGYQGDTGAIAQRRVSDTNTVRLDARADDPAIKETLKGAAMAAMANDLTGLDQATKATLLKEAGAALFTASSELIGVRTRIGAAEAEVAQTETEMNAQRTSFEIARSNLVAADPFDTASRLQSVQLQLETHYSVTARLSQLSLLRYI</sequence>
<dbReference type="SUPFAM" id="SSF64518">
    <property type="entry name" value="Phase 1 flagellin"/>
    <property type="match status" value="1"/>
</dbReference>
<name>A0ABZ2VB00_9RHOB</name>
<dbReference type="EMBL" id="CP150951">
    <property type="protein sequence ID" value="WZC49869.1"/>
    <property type="molecule type" value="Genomic_DNA"/>
</dbReference>
<dbReference type="Gene3D" id="1.20.1330.10">
    <property type="entry name" value="f41 fragment of flagellin, N-terminal domain"/>
    <property type="match status" value="1"/>
</dbReference>
<dbReference type="Pfam" id="PF00700">
    <property type="entry name" value="Flagellin_C"/>
    <property type="match status" value="1"/>
</dbReference>
<keyword evidence="2" id="KW-0966">Cell projection</keyword>
<accession>A0ABZ2VB00</accession>
<reference evidence="3" key="1">
    <citation type="submission" date="2024-04" db="EMBL/GenBank/DDBJ databases">
        <title>Phylogenomic analyses of a clade within the roseobacter group suggest taxonomic reassignments of species of the genera Aestuariivita, Citreicella, Loktanella, Nautella, Pelagibaca, Ruegeria, Thalassobius, Thiobacimonas and Tropicibacter, and the proposal o.</title>
        <authorList>
            <person name="Jeon C.O."/>
        </authorList>
    </citation>
    <scope>NUCLEOTIDE SEQUENCE [LARGE SCALE GENOMIC DNA]</scope>
    <source>
        <strain evidence="3">BS5-3</strain>
    </source>
</reference>
<evidence type="ECO:0000313" key="3">
    <source>
        <dbReference type="Proteomes" id="UP001440612"/>
    </source>
</evidence>
<dbReference type="RefSeq" id="WP_341367979.1">
    <property type="nucleotide sequence ID" value="NZ_CP150951.2"/>
</dbReference>
<dbReference type="Proteomes" id="UP001440612">
    <property type="component" value="Chromosome"/>
</dbReference>
<keyword evidence="2" id="KW-0282">Flagellum</keyword>
<keyword evidence="3" id="KW-1185">Reference proteome</keyword>
<organism evidence="2 3">
    <name type="scientific">Yoonia phaeophyticola</name>
    <dbReference type="NCBI Taxonomy" id="3137369"/>
    <lineage>
        <taxon>Bacteria</taxon>
        <taxon>Pseudomonadati</taxon>
        <taxon>Pseudomonadota</taxon>
        <taxon>Alphaproteobacteria</taxon>
        <taxon>Rhodobacterales</taxon>
        <taxon>Paracoccaceae</taxon>
        <taxon>Yoonia</taxon>
    </lineage>
</organism>